<dbReference type="Proteomes" id="UP000499080">
    <property type="component" value="Unassembled WGS sequence"/>
</dbReference>
<organism evidence="1 2">
    <name type="scientific">Araneus ventricosus</name>
    <name type="common">Orbweaver spider</name>
    <name type="synonym">Epeira ventricosa</name>
    <dbReference type="NCBI Taxonomy" id="182803"/>
    <lineage>
        <taxon>Eukaryota</taxon>
        <taxon>Metazoa</taxon>
        <taxon>Ecdysozoa</taxon>
        <taxon>Arthropoda</taxon>
        <taxon>Chelicerata</taxon>
        <taxon>Arachnida</taxon>
        <taxon>Araneae</taxon>
        <taxon>Araneomorphae</taxon>
        <taxon>Entelegynae</taxon>
        <taxon>Araneoidea</taxon>
        <taxon>Araneidae</taxon>
        <taxon>Araneus</taxon>
    </lineage>
</organism>
<dbReference type="PANTHER" id="PTHR47331">
    <property type="entry name" value="PHD-TYPE DOMAIN-CONTAINING PROTEIN"/>
    <property type="match status" value="1"/>
</dbReference>
<dbReference type="AlphaFoldDB" id="A0A4Y2L2Y6"/>
<accession>A0A4Y2L2Y6</accession>
<name>A0A4Y2L2Y6_ARAVE</name>
<evidence type="ECO:0000313" key="1">
    <source>
        <dbReference type="EMBL" id="GBN08975.1"/>
    </source>
</evidence>
<sequence length="326" mass="37151">MGSPSAIDTRLGWIRSGMVYAGSNSRIQKSGNGHVQMEFDLKRFWNLESLCEETYAKTVTRTEVGRYGGFESSEILLGLFWYPRLDWRRHIYRCLRTEKVTSPNPTGGTRIDPYLPHHGVRKDESTITKLRVVFNASATYSEGRTLNDYLEKGPKLQKDLLKWLLKFRVYPIAMTADLEKMYRMILVNKDQVDFQRIFWLFSSTEEPIKSYRLLTVTYGTACAPFLAMRTLLQLAQDYEKSFPDTAKVIGENFYLDDLLTGADSVPEARRLVKELIQVLGGFTIRAGNDIRVVSDLPSELKSLELDAEVENKGSILVHPVGLGSSR</sequence>
<gene>
    <name evidence="1" type="ORF">AVEN_163246_1</name>
</gene>
<protein>
    <recommendedName>
        <fullName evidence="3">Reverse transcriptase domain-containing protein</fullName>
    </recommendedName>
</protein>
<dbReference type="InterPro" id="IPR043502">
    <property type="entry name" value="DNA/RNA_pol_sf"/>
</dbReference>
<dbReference type="SUPFAM" id="SSF56672">
    <property type="entry name" value="DNA/RNA polymerases"/>
    <property type="match status" value="1"/>
</dbReference>
<dbReference type="GO" id="GO:0071897">
    <property type="term" value="P:DNA biosynthetic process"/>
    <property type="evidence" value="ECO:0007669"/>
    <property type="project" value="UniProtKB-ARBA"/>
</dbReference>
<reference evidence="1 2" key="1">
    <citation type="journal article" date="2019" name="Sci. Rep.">
        <title>Orb-weaving spider Araneus ventricosus genome elucidates the spidroin gene catalogue.</title>
        <authorList>
            <person name="Kono N."/>
            <person name="Nakamura H."/>
            <person name="Ohtoshi R."/>
            <person name="Moran D.A.P."/>
            <person name="Shinohara A."/>
            <person name="Yoshida Y."/>
            <person name="Fujiwara M."/>
            <person name="Mori M."/>
            <person name="Tomita M."/>
            <person name="Arakawa K."/>
        </authorList>
    </citation>
    <scope>NUCLEOTIDE SEQUENCE [LARGE SCALE GENOMIC DNA]</scope>
</reference>
<evidence type="ECO:0008006" key="3">
    <source>
        <dbReference type="Google" id="ProtNLM"/>
    </source>
</evidence>
<dbReference type="OrthoDB" id="6513136at2759"/>
<proteinExistence type="predicted"/>
<evidence type="ECO:0000313" key="2">
    <source>
        <dbReference type="Proteomes" id="UP000499080"/>
    </source>
</evidence>
<comment type="caution">
    <text evidence="1">The sequence shown here is derived from an EMBL/GenBank/DDBJ whole genome shotgun (WGS) entry which is preliminary data.</text>
</comment>
<keyword evidence="2" id="KW-1185">Reference proteome</keyword>
<dbReference type="EMBL" id="BGPR01005309">
    <property type="protein sequence ID" value="GBN08975.1"/>
    <property type="molecule type" value="Genomic_DNA"/>
</dbReference>